<dbReference type="AlphaFoldDB" id="A0A1I7ZCY8"/>
<dbReference type="Pfam" id="PF01826">
    <property type="entry name" value="TIL"/>
    <property type="match status" value="1"/>
</dbReference>
<dbReference type="WBParaSite" id="L893_g25192.t1">
    <property type="protein sequence ID" value="L893_g25192.t1"/>
    <property type="gene ID" value="L893_g25192"/>
</dbReference>
<dbReference type="Gene3D" id="2.10.25.10">
    <property type="entry name" value="Laminin"/>
    <property type="match status" value="1"/>
</dbReference>
<evidence type="ECO:0000256" key="3">
    <source>
        <dbReference type="ARBA" id="ARBA00023157"/>
    </source>
</evidence>
<evidence type="ECO:0000256" key="2">
    <source>
        <dbReference type="ARBA" id="ARBA00022900"/>
    </source>
</evidence>
<evidence type="ECO:0000259" key="6">
    <source>
        <dbReference type="Pfam" id="PF01826"/>
    </source>
</evidence>
<dbReference type="PANTHER" id="PTHR23259:SF70">
    <property type="entry name" value="ACCESSORY GLAND PROTEIN ACP62F-RELATED"/>
    <property type="match status" value="1"/>
</dbReference>
<feature type="domain" description="TIL" evidence="6">
    <location>
        <begin position="48"/>
        <end position="103"/>
    </location>
</feature>
<feature type="region of interest" description="Disordered" evidence="4">
    <location>
        <begin position="121"/>
        <end position="141"/>
    </location>
</feature>
<proteinExistence type="predicted"/>
<keyword evidence="5" id="KW-0732">Signal</keyword>
<evidence type="ECO:0000313" key="8">
    <source>
        <dbReference type="WBParaSite" id="L893_g25192.t1"/>
    </source>
</evidence>
<feature type="region of interest" description="Disordered" evidence="4">
    <location>
        <begin position="161"/>
        <end position="206"/>
    </location>
</feature>
<dbReference type="InterPro" id="IPR051368">
    <property type="entry name" value="SerProtInhib-TIL_Domain"/>
</dbReference>
<keyword evidence="2" id="KW-0722">Serine protease inhibitor</keyword>
<keyword evidence="3" id="KW-1015">Disulfide bond</keyword>
<feature type="compositionally biased region" description="Pro residues" evidence="4">
    <location>
        <begin position="161"/>
        <end position="178"/>
    </location>
</feature>
<feature type="compositionally biased region" description="Low complexity" evidence="4">
    <location>
        <begin position="121"/>
        <end position="130"/>
    </location>
</feature>
<evidence type="ECO:0000313" key="7">
    <source>
        <dbReference type="Proteomes" id="UP000095287"/>
    </source>
</evidence>
<reference evidence="8" key="1">
    <citation type="submission" date="2016-11" db="UniProtKB">
        <authorList>
            <consortium name="WormBaseParasite"/>
        </authorList>
    </citation>
    <scope>IDENTIFICATION</scope>
</reference>
<feature type="signal peptide" evidence="5">
    <location>
        <begin position="1"/>
        <end position="43"/>
    </location>
</feature>
<feature type="compositionally biased region" description="Polar residues" evidence="4">
    <location>
        <begin position="193"/>
        <end position="206"/>
    </location>
</feature>
<keyword evidence="7" id="KW-1185">Reference proteome</keyword>
<accession>A0A1I7ZCY8</accession>
<evidence type="ECO:0000256" key="1">
    <source>
        <dbReference type="ARBA" id="ARBA00022690"/>
    </source>
</evidence>
<dbReference type="InterPro" id="IPR036084">
    <property type="entry name" value="Ser_inhib-like_sf"/>
</dbReference>
<dbReference type="GO" id="GO:0004867">
    <property type="term" value="F:serine-type endopeptidase inhibitor activity"/>
    <property type="evidence" value="ECO:0007669"/>
    <property type="project" value="UniProtKB-KW"/>
</dbReference>
<organism evidence="7 8">
    <name type="scientific">Steinernema glaseri</name>
    <dbReference type="NCBI Taxonomy" id="37863"/>
    <lineage>
        <taxon>Eukaryota</taxon>
        <taxon>Metazoa</taxon>
        <taxon>Ecdysozoa</taxon>
        <taxon>Nematoda</taxon>
        <taxon>Chromadorea</taxon>
        <taxon>Rhabditida</taxon>
        <taxon>Tylenchina</taxon>
        <taxon>Panagrolaimomorpha</taxon>
        <taxon>Strongyloidoidea</taxon>
        <taxon>Steinernematidae</taxon>
        <taxon>Steinernema</taxon>
    </lineage>
</organism>
<name>A0A1I7ZCY8_9BILA</name>
<protein>
    <submittedName>
        <fullName evidence="8">TIL domain-containing protein</fullName>
    </submittedName>
</protein>
<dbReference type="InterPro" id="IPR002919">
    <property type="entry name" value="TIL_dom"/>
</dbReference>
<feature type="compositionally biased region" description="Pro residues" evidence="4">
    <location>
        <begin position="131"/>
        <end position="141"/>
    </location>
</feature>
<evidence type="ECO:0000256" key="5">
    <source>
        <dbReference type="SAM" id="SignalP"/>
    </source>
</evidence>
<evidence type="ECO:0000256" key="4">
    <source>
        <dbReference type="SAM" id="MobiDB-lite"/>
    </source>
</evidence>
<dbReference type="Proteomes" id="UP000095287">
    <property type="component" value="Unplaced"/>
</dbReference>
<dbReference type="PANTHER" id="PTHR23259">
    <property type="entry name" value="RIDDLE"/>
    <property type="match status" value="1"/>
</dbReference>
<sequence>MAQLKRSTRESPSVDSAMTMTPRRLRFSVVFLSFALCCATVSAGGTDCQDNEIYVLCGQCEGTCVNPRPRTCFAGCIEARCECVKANGFVRAHDGKCIKAEDCPVYPLKWANEEYYGGYTTTTTTTTTTPRPVPPPAPAPAPAPVAAPVAIPYRPPVQYVPPRPAPAAPVPPPAPSTAPPSGVLSGIIAPTPIASSRNVPSSYNVQ</sequence>
<feature type="chain" id="PRO_5009313305" evidence="5">
    <location>
        <begin position="44"/>
        <end position="206"/>
    </location>
</feature>
<keyword evidence="1" id="KW-0646">Protease inhibitor</keyword>
<dbReference type="SUPFAM" id="SSF57567">
    <property type="entry name" value="Serine protease inhibitors"/>
    <property type="match status" value="1"/>
</dbReference>
<dbReference type="CDD" id="cd19941">
    <property type="entry name" value="TIL"/>
    <property type="match status" value="1"/>
</dbReference>